<dbReference type="KEGG" id="dde:Dde_2893"/>
<dbReference type="STRING" id="207559.Dde_2893"/>
<dbReference type="EMBL" id="CP000112">
    <property type="protein sequence ID" value="ABB39688.1"/>
    <property type="molecule type" value="Genomic_DNA"/>
</dbReference>
<dbReference type="Pfam" id="PF13578">
    <property type="entry name" value="Methyltransf_24"/>
    <property type="match status" value="1"/>
</dbReference>
<protein>
    <recommendedName>
        <fullName evidence="3">O-methyltransferase family 3</fullName>
    </recommendedName>
</protein>
<name>Q30XA8_OLEA2</name>
<sequence>MQKIKYFKVPDRLQRLLGNTPLLARQVLPLNNYHELMKVYGWVKDPIIDHEQTSLFEYPEDINQRRLRDAESIMTVCRNLAAGTFLEIGTAQGVTTAGMATNAPEATIYTINIPPEEAIAGAGGKAITRAFDHSEIGAYYKEKGLSNIKQIFANTATWTPNIGTIDLAFIDGCHDTEFVINDTLAIMPYIRPGGFILWHDSNLELAPKFHWIASVCRGLEWLCASGSLSGRIYTIRDSWVFIWQAPQVSA</sequence>
<dbReference type="Proteomes" id="UP000002710">
    <property type="component" value="Chromosome"/>
</dbReference>
<dbReference type="HOGENOM" id="CLU_1110016_0_0_7"/>
<gene>
    <name evidence="1" type="ordered locus">Dde_2893</name>
</gene>
<dbReference type="RefSeq" id="WP_011368680.1">
    <property type="nucleotide sequence ID" value="NC_007519.1"/>
</dbReference>
<dbReference type="eggNOG" id="COG4122">
    <property type="taxonomic scope" value="Bacteria"/>
</dbReference>
<dbReference type="Gene3D" id="3.40.50.150">
    <property type="entry name" value="Vaccinia Virus protein VP39"/>
    <property type="match status" value="1"/>
</dbReference>
<evidence type="ECO:0000313" key="2">
    <source>
        <dbReference type="Proteomes" id="UP000002710"/>
    </source>
</evidence>
<dbReference type="SUPFAM" id="SSF53335">
    <property type="entry name" value="S-adenosyl-L-methionine-dependent methyltransferases"/>
    <property type="match status" value="1"/>
</dbReference>
<keyword evidence="2" id="KW-1185">Reference proteome</keyword>
<dbReference type="InterPro" id="IPR029063">
    <property type="entry name" value="SAM-dependent_MTases_sf"/>
</dbReference>
<dbReference type="AlphaFoldDB" id="Q30XA8"/>
<organism evidence="1 2">
    <name type="scientific">Oleidesulfovibrio alaskensis (strain ATCC BAA-1058 / DSM 17464 / G20)</name>
    <name type="common">Desulfovibrio alaskensis</name>
    <dbReference type="NCBI Taxonomy" id="207559"/>
    <lineage>
        <taxon>Bacteria</taxon>
        <taxon>Pseudomonadati</taxon>
        <taxon>Thermodesulfobacteriota</taxon>
        <taxon>Desulfovibrionia</taxon>
        <taxon>Desulfovibrionales</taxon>
        <taxon>Desulfovibrionaceae</taxon>
        <taxon>Oleidesulfovibrio</taxon>
    </lineage>
</organism>
<reference evidence="1 2" key="1">
    <citation type="journal article" date="2011" name="J. Bacteriol.">
        <title>Complete genome sequence and updated annotation of Desulfovibrio alaskensis G20.</title>
        <authorList>
            <person name="Hauser L.J."/>
            <person name="Land M.L."/>
            <person name="Brown S.D."/>
            <person name="Larimer F."/>
            <person name="Keller K.L."/>
            <person name="Rapp-Giles B.J."/>
            <person name="Price M.N."/>
            <person name="Lin M."/>
            <person name="Bruce D.C."/>
            <person name="Detter J.C."/>
            <person name="Tapia R."/>
            <person name="Han C.S."/>
            <person name="Goodwin L.A."/>
            <person name="Cheng J.F."/>
            <person name="Pitluck S."/>
            <person name="Copeland A."/>
            <person name="Lucas S."/>
            <person name="Nolan M."/>
            <person name="Lapidus A.L."/>
            <person name="Palumbo A.V."/>
            <person name="Wall J.D."/>
        </authorList>
    </citation>
    <scope>NUCLEOTIDE SEQUENCE [LARGE SCALE GENOMIC DNA]</scope>
    <source>
        <strain evidence="2">ATCC BAA 1058 / DSM 17464 / G20</strain>
    </source>
</reference>
<evidence type="ECO:0000313" key="1">
    <source>
        <dbReference type="EMBL" id="ABB39688.1"/>
    </source>
</evidence>
<accession>Q30XA8</accession>
<evidence type="ECO:0008006" key="3">
    <source>
        <dbReference type="Google" id="ProtNLM"/>
    </source>
</evidence>
<proteinExistence type="predicted"/>